<dbReference type="InterPro" id="IPR013494">
    <property type="entry name" value="CHP02678"/>
</dbReference>
<keyword evidence="3" id="KW-1185">Reference proteome</keyword>
<dbReference type="Pfam" id="PF09661">
    <property type="entry name" value="DUF2398"/>
    <property type="match status" value="1"/>
</dbReference>
<organism evidence="2 3">
    <name type="scientific">Streptomyces flavidovirens</name>
    <dbReference type="NCBI Taxonomy" id="67298"/>
    <lineage>
        <taxon>Bacteria</taxon>
        <taxon>Bacillati</taxon>
        <taxon>Actinomycetota</taxon>
        <taxon>Actinomycetes</taxon>
        <taxon>Kitasatosporales</taxon>
        <taxon>Streptomycetaceae</taxon>
        <taxon>Streptomyces</taxon>
    </lineage>
</organism>
<evidence type="ECO:0000313" key="3">
    <source>
        <dbReference type="Proteomes" id="UP001601976"/>
    </source>
</evidence>
<comment type="caution">
    <text evidence="2">The sequence shown here is derived from an EMBL/GenBank/DDBJ whole genome shotgun (WGS) entry which is preliminary data.</text>
</comment>
<dbReference type="Proteomes" id="UP001601976">
    <property type="component" value="Unassembled WGS sequence"/>
</dbReference>
<proteinExistence type="predicted"/>
<name>A0ABW6R8N6_9ACTN</name>
<accession>A0ABW6R8N6</accession>
<feature type="region of interest" description="Disordered" evidence="1">
    <location>
        <begin position="427"/>
        <end position="446"/>
    </location>
</feature>
<protein>
    <submittedName>
        <fullName evidence="2">DUF2398 family protein</fullName>
    </submittedName>
</protein>
<dbReference type="RefSeq" id="WP_387893756.1">
    <property type="nucleotide sequence ID" value="NZ_JBIAPK010000001.1"/>
</dbReference>
<dbReference type="EMBL" id="JBIAPK010000001">
    <property type="protein sequence ID" value="MFF3337860.1"/>
    <property type="molecule type" value="Genomic_DNA"/>
</dbReference>
<sequence length="446" mass="49280">MSDAHALADVYTDDEAAEHSNPEVRSVIASFMHSQFLTIESDPDLFRLAVHHKEEVRAWFASTLGWPFAAYPSDGMCRLYKRRWDPPSDRPPRINLQGTSKDRTASPFVITLMCLVCEQLWRHPETSFNDLQRALVQTCATESESGRLPRFQPVAQAGEGRARANAHRLGLVDALRLLEGWHIIDVDQSLDIAEQDHRADLVVIARRDRLAALPASLSPSLMDIDLDQPESHVPALCGDQAELEEHASARQHDRRRRHTALRIVLDDPGVAPHPDSDVGRYLSSPGGQRQAVDAAAAAGLVCNVRRDWWIVSDPDGTTTDVTFPLARNIEEQAALVLLQALSRTDSEESRPELSLEEATARIQQHLEEHPHWAASHRSRGAQRMAKNAVNRLVGAGILVNAGQADARWTITPAAQMWQVRVTDLTEQSSTAAPGSASDLAEGLADE</sequence>
<gene>
    <name evidence="2" type="ORF">ACFYWW_03845</name>
</gene>
<evidence type="ECO:0000313" key="2">
    <source>
        <dbReference type="EMBL" id="MFF3337860.1"/>
    </source>
</evidence>
<evidence type="ECO:0000256" key="1">
    <source>
        <dbReference type="SAM" id="MobiDB-lite"/>
    </source>
</evidence>
<reference evidence="2 3" key="1">
    <citation type="submission" date="2024-10" db="EMBL/GenBank/DDBJ databases">
        <title>The Natural Products Discovery Center: Release of the First 8490 Sequenced Strains for Exploring Actinobacteria Biosynthetic Diversity.</title>
        <authorList>
            <person name="Kalkreuter E."/>
            <person name="Kautsar S.A."/>
            <person name="Yang D."/>
            <person name="Bader C.D."/>
            <person name="Teijaro C.N."/>
            <person name="Fluegel L."/>
            <person name="Davis C.M."/>
            <person name="Simpson J.R."/>
            <person name="Lauterbach L."/>
            <person name="Steele A.D."/>
            <person name="Gui C."/>
            <person name="Meng S."/>
            <person name="Li G."/>
            <person name="Viehrig K."/>
            <person name="Ye F."/>
            <person name="Su P."/>
            <person name="Kiefer A.F."/>
            <person name="Nichols A."/>
            <person name="Cepeda A.J."/>
            <person name="Yan W."/>
            <person name="Fan B."/>
            <person name="Jiang Y."/>
            <person name="Adhikari A."/>
            <person name="Zheng C.-J."/>
            <person name="Schuster L."/>
            <person name="Cowan T.M."/>
            <person name="Smanski M.J."/>
            <person name="Chevrette M.G."/>
            <person name="De Carvalho L.P.S."/>
            <person name="Shen B."/>
        </authorList>
    </citation>
    <scope>NUCLEOTIDE SEQUENCE [LARGE SCALE GENOMIC DNA]</scope>
    <source>
        <strain evidence="2 3">NPDC003029</strain>
    </source>
</reference>